<protein>
    <recommendedName>
        <fullName evidence="3">histidine kinase</fullName>
        <ecNumber evidence="3">2.7.13.3</ecNumber>
    </recommendedName>
</protein>
<dbReference type="NCBIfam" id="TIGR00229">
    <property type="entry name" value="sensory_box"/>
    <property type="match status" value="1"/>
</dbReference>
<dbReference type="PANTHER" id="PTHR42878">
    <property type="entry name" value="TWO-COMPONENT HISTIDINE KINASE"/>
    <property type="match status" value="1"/>
</dbReference>
<evidence type="ECO:0000256" key="2">
    <source>
        <dbReference type="ARBA" id="ARBA00004651"/>
    </source>
</evidence>
<evidence type="ECO:0000256" key="9">
    <source>
        <dbReference type="ARBA" id="ARBA00022777"/>
    </source>
</evidence>
<keyword evidence="4" id="KW-1003">Cell membrane</keyword>
<evidence type="ECO:0000256" key="15">
    <source>
        <dbReference type="SAM" id="Phobius"/>
    </source>
</evidence>
<dbReference type="InterPro" id="IPR045671">
    <property type="entry name" value="NtrY-like_N"/>
</dbReference>
<keyword evidence="9 19" id="KW-0418">Kinase</keyword>
<dbReference type="InterPro" id="IPR000014">
    <property type="entry name" value="PAS"/>
</dbReference>
<name>A0ABP3PYP2_9PROT</name>
<comment type="subcellular location">
    <subcellularLocation>
        <location evidence="2">Cell membrane</location>
        <topology evidence="2">Multi-pass membrane protein</topology>
    </subcellularLocation>
</comment>
<dbReference type="Gene3D" id="3.30.565.10">
    <property type="entry name" value="Histidine kinase-like ATPase, C-terminal domain"/>
    <property type="match status" value="1"/>
</dbReference>
<keyword evidence="20" id="KW-1185">Reference proteome</keyword>
<feature type="domain" description="PAS" evidence="17">
    <location>
        <begin position="367"/>
        <end position="436"/>
    </location>
</feature>
<evidence type="ECO:0000256" key="13">
    <source>
        <dbReference type="ARBA" id="ARBA00023136"/>
    </source>
</evidence>
<dbReference type="InterPro" id="IPR017232">
    <property type="entry name" value="NtrY"/>
</dbReference>
<evidence type="ECO:0000256" key="4">
    <source>
        <dbReference type="ARBA" id="ARBA00022475"/>
    </source>
</evidence>
<dbReference type="PIRSF" id="PIRSF037532">
    <property type="entry name" value="STHK_NtrY"/>
    <property type="match status" value="1"/>
</dbReference>
<feature type="domain" description="HAMP" evidence="18">
    <location>
        <begin position="302"/>
        <end position="355"/>
    </location>
</feature>
<keyword evidence="8" id="KW-0547">Nucleotide-binding</keyword>
<dbReference type="Pfam" id="PF02518">
    <property type="entry name" value="HATPase_c"/>
    <property type="match status" value="1"/>
</dbReference>
<dbReference type="PANTHER" id="PTHR42878:SF7">
    <property type="entry name" value="SENSOR HISTIDINE KINASE GLRK"/>
    <property type="match status" value="1"/>
</dbReference>
<evidence type="ECO:0000256" key="8">
    <source>
        <dbReference type="ARBA" id="ARBA00022741"/>
    </source>
</evidence>
<evidence type="ECO:0000256" key="10">
    <source>
        <dbReference type="ARBA" id="ARBA00022840"/>
    </source>
</evidence>
<dbReference type="InterPro" id="IPR003594">
    <property type="entry name" value="HATPase_dom"/>
</dbReference>
<dbReference type="SMART" id="SM00387">
    <property type="entry name" value="HATPase_c"/>
    <property type="match status" value="1"/>
</dbReference>
<dbReference type="InterPro" id="IPR003661">
    <property type="entry name" value="HisK_dim/P_dom"/>
</dbReference>
<evidence type="ECO:0000256" key="1">
    <source>
        <dbReference type="ARBA" id="ARBA00000085"/>
    </source>
</evidence>
<dbReference type="GO" id="GO:0016301">
    <property type="term" value="F:kinase activity"/>
    <property type="evidence" value="ECO:0007669"/>
    <property type="project" value="UniProtKB-KW"/>
</dbReference>
<dbReference type="SUPFAM" id="SSF47384">
    <property type="entry name" value="Homodimeric domain of signal transducing histidine kinase"/>
    <property type="match status" value="1"/>
</dbReference>
<dbReference type="InterPro" id="IPR050351">
    <property type="entry name" value="BphY/WalK/GraS-like"/>
</dbReference>
<dbReference type="Gene3D" id="1.10.287.130">
    <property type="match status" value="1"/>
</dbReference>
<keyword evidence="10" id="KW-0067">ATP-binding</keyword>
<dbReference type="CDD" id="cd00082">
    <property type="entry name" value="HisKA"/>
    <property type="match status" value="1"/>
</dbReference>
<evidence type="ECO:0000259" key="18">
    <source>
        <dbReference type="PROSITE" id="PS50885"/>
    </source>
</evidence>
<comment type="caution">
    <text evidence="19">The sequence shown here is derived from an EMBL/GenBank/DDBJ whole genome shotgun (WGS) entry which is preliminary data.</text>
</comment>
<dbReference type="CDD" id="cd06225">
    <property type="entry name" value="HAMP"/>
    <property type="match status" value="1"/>
</dbReference>
<evidence type="ECO:0000259" key="16">
    <source>
        <dbReference type="PROSITE" id="PS50109"/>
    </source>
</evidence>
<keyword evidence="5" id="KW-0597">Phosphoprotein</keyword>
<keyword evidence="6" id="KW-0808">Transferase</keyword>
<dbReference type="SMART" id="SM00388">
    <property type="entry name" value="HisKA"/>
    <property type="match status" value="1"/>
</dbReference>
<dbReference type="InterPro" id="IPR036890">
    <property type="entry name" value="HATPase_C_sf"/>
</dbReference>
<dbReference type="InterPro" id="IPR005467">
    <property type="entry name" value="His_kinase_dom"/>
</dbReference>
<dbReference type="PROSITE" id="PS50885">
    <property type="entry name" value="HAMP"/>
    <property type="match status" value="1"/>
</dbReference>
<dbReference type="InterPro" id="IPR004358">
    <property type="entry name" value="Sig_transdc_His_kin-like_C"/>
</dbReference>
<organism evidence="19 20">
    <name type="scientific">Rhizomicrobium electricum</name>
    <dbReference type="NCBI Taxonomy" id="480070"/>
    <lineage>
        <taxon>Bacteria</taxon>
        <taxon>Pseudomonadati</taxon>
        <taxon>Pseudomonadota</taxon>
        <taxon>Alphaproteobacteria</taxon>
        <taxon>Micropepsales</taxon>
        <taxon>Micropepsaceae</taxon>
        <taxon>Rhizomicrobium</taxon>
    </lineage>
</organism>
<dbReference type="PROSITE" id="PS50112">
    <property type="entry name" value="PAS"/>
    <property type="match status" value="1"/>
</dbReference>
<dbReference type="PROSITE" id="PS50109">
    <property type="entry name" value="HIS_KIN"/>
    <property type="match status" value="1"/>
</dbReference>
<feature type="compositionally biased region" description="Polar residues" evidence="14">
    <location>
        <begin position="444"/>
        <end position="456"/>
    </location>
</feature>
<comment type="catalytic activity">
    <reaction evidence="1">
        <text>ATP + protein L-histidine = ADP + protein N-phospho-L-histidine.</text>
        <dbReference type="EC" id="2.7.13.3"/>
    </reaction>
</comment>
<dbReference type="SMART" id="SM00304">
    <property type="entry name" value="HAMP"/>
    <property type="match status" value="1"/>
</dbReference>
<dbReference type="InterPro" id="IPR003660">
    <property type="entry name" value="HAMP_dom"/>
</dbReference>
<dbReference type="Proteomes" id="UP001499951">
    <property type="component" value="Unassembled WGS sequence"/>
</dbReference>
<dbReference type="SUPFAM" id="SSF55785">
    <property type="entry name" value="PYP-like sensor domain (PAS domain)"/>
    <property type="match status" value="1"/>
</dbReference>
<feature type="transmembrane region" description="Helical" evidence="15">
    <location>
        <begin position="279"/>
        <end position="298"/>
    </location>
</feature>
<dbReference type="PRINTS" id="PR00344">
    <property type="entry name" value="BCTRLSENSOR"/>
</dbReference>
<dbReference type="InterPro" id="IPR036097">
    <property type="entry name" value="HisK_dim/P_sf"/>
</dbReference>
<dbReference type="Pfam" id="PF00512">
    <property type="entry name" value="HisKA"/>
    <property type="match status" value="1"/>
</dbReference>
<dbReference type="Pfam" id="PF00989">
    <property type="entry name" value="PAS"/>
    <property type="match status" value="1"/>
</dbReference>
<proteinExistence type="predicted"/>
<dbReference type="RefSeq" id="WP_166936843.1">
    <property type="nucleotide sequence ID" value="NZ_BAAADD010000008.1"/>
</dbReference>
<evidence type="ECO:0000259" key="17">
    <source>
        <dbReference type="PROSITE" id="PS50112"/>
    </source>
</evidence>
<dbReference type="InterPro" id="IPR035965">
    <property type="entry name" value="PAS-like_dom_sf"/>
</dbReference>
<dbReference type="Gene3D" id="6.10.340.10">
    <property type="match status" value="1"/>
</dbReference>
<keyword evidence="7 15" id="KW-0812">Transmembrane</keyword>
<dbReference type="SMART" id="SM00091">
    <property type="entry name" value="PAS"/>
    <property type="match status" value="1"/>
</dbReference>
<evidence type="ECO:0000313" key="19">
    <source>
        <dbReference type="EMBL" id="GAA0578974.1"/>
    </source>
</evidence>
<keyword evidence="12" id="KW-0902">Two-component regulatory system</keyword>
<keyword evidence="11 15" id="KW-1133">Transmembrane helix</keyword>
<gene>
    <name evidence="19" type="ORF">GCM10008942_29830</name>
</gene>
<evidence type="ECO:0000313" key="20">
    <source>
        <dbReference type="Proteomes" id="UP001499951"/>
    </source>
</evidence>
<dbReference type="Pfam" id="PF19312">
    <property type="entry name" value="NtrY_N"/>
    <property type="match status" value="1"/>
</dbReference>
<evidence type="ECO:0000256" key="12">
    <source>
        <dbReference type="ARBA" id="ARBA00023012"/>
    </source>
</evidence>
<feature type="domain" description="Histidine kinase" evidence="16">
    <location>
        <begin position="491"/>
        <end position="711"/>
    </location>
</feature>
<evidence type="ECO:0000256" key="11">
    <source>
        <dbReference type="ARBA" id="ARBA00022989"/>
    </source>
</evidence>
<reference evidence="20" key="1">
    <citation type="journal article" date="2019" name="Int. J. Syst. Evol. Microbiol.">
        <title>The Global Catalogue of Microorganisms (GCM) 10K type strain sequencing project: providing services to taxonomists for standard genome sequencing and annotation.</title>
        <authorList>
            <consortium name="The Broad Institute Genomics Platform"/>
            <consortium name="The Broad Institute Genome Sequencing Center for Infectious Disease"/>
            <person name="Wu L."/>
            <person name="Ma J."/>
        </authorList>
    </citation>
    <scope>NUCLEOTIDE SEQUENCE [LARGE SCALE GENOMIC DNA]</scope>
    <source>
        <strain evidence="20">JCM 15089</strain>
    </source>
</reference>
<dbReference type="Gene3D" id="3.30.450.20">
    <property type="entry name" value="PAS domain"/>
    <property type="match status" value="1"/>
</dbReference>
<dbReference type="EMBL" id="BAAADD010000008">
    <property type="protein sequence ID" value="GAA0578974.1"/>
    <property type="molecule type" value="Genomic_DNA"/>
</dbReference>
<keyword evidence="13 15" id="KW-0472">Membrane</keyword>
<evidence type="ECO:0000256" key="14">
    <source>
        <dbReference type="SAM" id="MobiDB-lite"/>
    </source>
</evidence>
<feature type="transmembrane region" description="Helical" evidence="15">
    <location>
        <begin position="71"/>
        <end position="93"/>
    </location>
</feature>
<sequence>MALLGLAVSGYLFYVTLSRGSELSPVMAIILAIFLFAMVLGLGTLVAWGLVRLWSERRSGRAGARLRSRLVGTFSLVAIVPTIFVAIFAAVTLNLGLESWFSGHVKAALYGAENVAETYMQDHAKGILKDAAEIATKLQEDPEIVDWKQHQVHLDVLFGKLGGMTNDHGLVGSFVIDNNGTVLGSAAKLKFSPKLIPKPEDYADARAGNIVIGGIASDGIVDALVQLTVFKETALKDQYLLIVRKVDPKVFAYYQRTRNVINDYKTLEHQRSSVLRNFALLYAAVALVMLLAAIWLGLGSANRIVRPISRLIGAAERISEGNLKVQVTVDKDDDELANLGHAFNRMTGQLDAQREALIAANRQIDERRRFTETVLAGVSAGVIGVDADGKITIVNRAAARLLNAAPEELEGQHYAEAVPELAALIRRALTEPVGRSSGEATVKRGTSTRQLSVQVTSEHGTHSTGFVATFDDITDLVSAQRTAAWADVARRIAHEIKNPLTPIQLSAERLKRKYLDAIGEDKAVFEQCTSTIIRQVGDIGRMVDEFSSFARMPNPVMRKECAQELLSQPLFLQREAHPEITFESHLPKDMVYFEGDGRLIGQALTNIIKNATEGIASRFDKGDDTPGKISVAIETTDSSVAFRVTDNGIGLPAEHRHRLTEPYVTTRAKGTGLGLAIVRKVMEDHGGEVLLEDAAEDGKGARVSLVLPLKQKTVREKGLIDEQTRIASRV</sequence>
<dbReference type="InterPro" id="IPR013767">
    <property type="entry name" value="PAS_fold"/>
</dbReference>
<feature type="region of interest" description="Disordered" evidence="14">
    <location>
        <begin position="435"/>
        <end position="456"/>
    </location>
</feature>
<dbReference type="SUPFAM" id="SSF55874">
    <property type="entry name" value="ATPase domain of HSP90 chaperone/DNA topoisomerase II/histidine kinase"/>
    <property type="match status" value="1"/>
</dbReference>
<evidence type="ECO:0000256" key="6">
    <source>
        <dbReference type="ARBA" id="ARBA00022679"/>
    </source>
</evidence>
<dbReference type="EC" id="2.7.13.3" evidence="3"/>
<evidence type="ECO:0000256" key="3">
    <source>
        <dbReference type="ARBA" id="ARBA00012438"/>
    </source>
</evidence>
<feature type="transmembrane region" description="Helical" evidence="15">
    <location>
        <begin position="28"/>
        <end position="51"/>
    </location>
</feature>
<dbReference type="SUPFAM" id="SSF158472">
    <property type="entry name" value="HAMP domain-like"/>
    <property type="match status" value="1"/>
</dbReference>
<accession>A0ABP3PYP2</accession>
<evidence type="ECO:0000256" key="7">
    <source>
        <dbReference type="ARBA" id="ARBA00022692"/>
    </source>
</evidence>
<dbReference type="Pfam" id="PF00672">
    <property type="entry name" value="HAMP"/>
    <property type="match status" value="1"/>
</dbReference>
<evidence type="ECO:0000256" key="5">
    <source>
        <dbReference type="ARBA" id="ARBA00022553"/>
    </source>
</evidence>